<protein>
    <recommendedName>
        <fullName evidence="4">Porin</fullName>
    </recommendedName>
</protein>
<dbReference type="AlphaFoldDB" id="Q39RG2"/>
<dbReference type="EMBL" id="CP000148">
    <property type="protein sequence ID" value="ABB33162.1"/>
    <property type="molecule type" value="Genomic_DNA"/>
</dbReference>
<dbReference type="SUPFAM" id="SSF56935">
    <property type="entry name" value="Porins"/>
    <property type="match status" value="1"/>
</dbReference>
<evidence type="ECO:0000313" key="3">
    <source>
        <dbReference type="Proteomes" id="UP000007073"/>
    </source>
</evidence>
<keyword evidence="3" id="KW-1185">Reference proteome</keyword>
<accession>Q39RG2</accession>
<dbReference type="RefSeq" id="WP_004512880.1">
    <property type="nucleotide sequence ID" value="NC_007517.1"/>
</dbReference>
<feature type="chain" id="PRO_5004223292" description="Porin" evidence="1">
    <location>
        <begin position="24"/>
        <end position="420"/>
    </location>
</feature>
<organism evidence="2 3">
    <name type="scientific">Geobacter metallireducens (strain ATCC 53774 / DSM 7210 / GS-15)</name>
    <dbReference type="NCBI Taxonomy" id="269799"/>
    <lineage>
        <taxon>Bacteria</taxon>
        <taxon>Pseudomonadati</taxon>
        <taxon>Thermodesulfobacteriota</taxon>
        <taxon>Desulfuromonadia</taxon>
        <taxon>Geobacterales</taxon>
        <taxon>Geobacteraceae</taxon>
        <taxon>Geobacter</taxon>
    </lineage>
</organism>
<proteinExistence type="predicted"/>
<evidence type="ECO:0000256" key="1">
    <source>
        <dbReference type="SAM" id="SignalP"/>
    </source>
</evidence>
<dbReference type="Gene3D" id="2.40.160.10">
    <property type="entry name" value="Porin"/>
    <property type="match status" value="1"/>
</dbReference>
<feature type="signal peptide" evidence="1">
    <location>
        <begin position="1"/>
        <end position="23"/>
    </location>
</feature>
<dbReference type="STRING" id="269799.Gmet_2944"/>
<dbReference type="Proteomes" id="UP000007073">
    <property type="component" value="Chromosome"/>
</dbReference>
<dbReference type="eggNOG" id="COG1730">
    <property type="taxonomic scope" value="Bacteria"/>
</dbReference>
<dbReference type="KEGG" id="gme:Gmet_2944"/>
<dbReference type="Pfam" id="PF07396">
    <property type="entry name" value="Porin_O_P"/>
    <property type="match status" value="1"/>
</dbReference>
<keyword evidence="1" id="KW-0732">Signal</keyword>
<reference evidence="2 3" key="1">
    <citation type="submission" date="2005-10" db="EMBL/GenBank/DDBJ databases">
        <title>Complete sequence of Geobacter metallireducens GS-15.</title>
        <authorList>
            <consortium name="US DOE Joint Genome Institute"/>
            <person name="Copeland A."/>
            <person name="Lucas S."/>
            <person name="Lapidus A."/>
            <person name="Barry K."/>
            <person name="Detter J.C."/>
            <person name="Glavina T."/>
            <person name="Hammon N."/>
            <person name="Israni S."/>
            <person name="Pitluck S."/>
            <person name="Di Bartolo G."/>
            <person name="Chain P."/>
            <person name="Schmutz J."/>
            <person name="Larimer F."/>
            <person name="Land M."/>
            <person name="Kyrpides N."/>
            <person name="Ivanova N."/>
            <person name="Richardson P."/>
        </authorList>
    </citation>
    <scope>NUCLEOTIDE SEQUENCE [LARGE SCALE GENOMIC DNA]</scope>
    <source>
        <strain evidence="3">ATCC 53774 / DSM 7210 / GS-15</strain>
    </source>
</reference>
<sequence length="420" mass="46461">MKKRFIIPTTASFLLAAATLASAATVDELQHQLDDLSGQIKALQAEKAQKPAAAPAPQGEGYLKTVWDRTRIGGYGELDYIMKSDNGNGKGGNTFDPHRFVLYVNSDLADWITLNAELEWEHSGVNDEVKGDELSGEVVVEQAFLDFKLFRPLNVKAGIMLVPVGAINLYHEPTNFNSSERPDLDKYLIPSTWREMGIGIHGSLGDRADYQLLVMNGLDGKEFSAKNGLRDGRQDMNKDNNRGKALTGRLELRPVTNLYTNFSFYTANSAPKGSDNAYTTILAFDGKYRISDFEIAGEYVQVIQDKPGLLASDIGHRMSGYWVEGAYHLMPAALKTGKLAEADLVAFARYSEFDTQQGSIADPTKASGKYDRNYTNFGFSFKPVPTVAIKADYQIYDDHRSGGEKPLDNDKFQVTLGFVF</sequence>
<dbReference type="HOGENOM" id="CLU_041653_0_0_7"/>
<dbReference type="InterPro" id="IPR010870">
    <property type="entry name" value="Porin_O/P"/>
</dbReference>
<evidence type="ECO:0008006" key="4">
    <source>
        <dbReference type="Google" id="ProtNLM"/>
    </source>
</evidence>
<name>Q39RG2_GEOMG</name>
<gene>
    <name evidence="2" type="ordered locus">Gmet_2944</name>
</gene>
<evidence type="ECO:0000313" key="2">
    <source>
        <dbReference type="EMBL" id="ABB33162.1"/>
    </source>
</evidence>
<reference evidence="2 3" key="2">
    <citation type="journal article" date="2009" name="BMC Microbiol.">
        <title>The genome sequence of Geobacter metallireducens: features of metabolism, physiology and regulation common and dissimilar to Geobacter sulfurreducens.</title>
        <authorList>
            <person name="Aklujkar M."/>
            <person name="Krushkal J."/>
            <person name="DiBartolo G."/>
            <person name="Lapidus A."/>
            <person name="Land M.L."/>
            <person name="Lovley D.R."/>
        </authorList>
    </citation>
    <scope>NUCLEOTIDE SEQUENCE [LARGE SCALE GENOMIC DNA]</scope>
    <source>
        <strain evidence="3">ATCC 53774 / DSM 7210 / GS-15</strain>
    </source>
</reference>
<dbReference type="InterPro" id="IPR023614">
    <property type="entry name" value="Porin_dom_sf"/>
</dbReference>